<sequence>MCSLGFGIESLQNLRGGYMNDRRGIEPGKVSTRRRPSGFTMGFLSSPHLSGDDPGAPLRKILREFRSEELFKEGQFSKPRDWR</sequence>
<name>A0A1G2U1V1_9BACT</name>
<accession>A0A1G2U1V1</accession>
<dbReference type="Proteomes" id="UP000179283">
    <property type="component" value="Unassembled WGS sequence"/>
</dbReference>
<protein>
    <submittedName>
        <fullName evidence="1">Uncharacterized protein</fullName>
    </submittedName>
</protein>
<gene>
    <name evidence="1" type="ORF">A2920_00300</name>
</gene>
<proteinExistence type="predicted"/>
<dbReference type="AlphaFoldDB" id="A0A1G2U1V1"/>
<evidence type="ECO:0000313" key="1">
    <source>
        <dbReference type="EMBL" id="OHB02870.1"/>
    </source>
</evidence>
<reference evidence="1 2" key="1">
    <citation type="journal article" date="2016" name="Nat. Commun.">
        <title>Thousands of microbial genomes shed light on interconnected biogeochemical processes in an aquifer system.</title>
        <authorList>
            <person name="Anantharaman K."/>
            <person name="Brown C.T."/>
            <person name="Hug L.A."/>
            <person name="Sharon I."/>
            <person name="Castelle C.J."/>
            <person name="Probst A.J."/>
            <person name="Thomas B.C."/>
            <person name="Singh A."/>
            <person name="Wilkins M.J."/>
            <person name="Karaoz U."/>
            <person name="Brodie E.L."/>
            <person name="Williams K.H."/>
            <person name="Hubbard S.S."/>
            <person name="Banfield J.F."/>
        </authorList>
    </citation>
    <scope>NUCLEOTIDE SEQUENCE [LARGE SCALE GENOMIC DNA]</scope>
</reference>
<evidence type="ECO:0000313" key="2">
    <source>
        <dbReference type="Proteomes" id="UP000179283"/>
    </source>
</evidence>
<dbReference type="EMBL" id="MHWD01000028">
    <property type="protein sequence ID" value="OHB02870.1"/>
    <property type="molecule type" value="Genomic_DNA"/>
</dbReference>
<comment type="caution">
    <text evidence="1">The sequence shown here is derived from an EMBL/GenBank/DDBJ whole genome shotgun (WGS) entry which is preliminary data.</text>
</comment>
<organism evidence="1 2">
    <name type="scientific">Candidatus Zambryskibacteria bacterium RIFCSPLOWO2_01_FULL_43_17</name>
    <dbReference type="NCBI Taxonomy" id="1802760"/>
    <lineage>
        <taxon>Bacteria</taxon>
        <taxon>Candidatus Zambryskiibacteriota</taxon>
    </lineage>
</organism>